<gene>
    <name evidence="3" type="ordered locus">Caka_0856</name>
</gene>
<dbReference type="PROSITE" id="PS50110">
    <property type="entry name" value="RESPONSE_REGULATORY"/>
    <property type="match status" value="1"/>
</dbReference>
<dbReference type="OrthoDB" id="195636at2"/>
<dbReference type="PANTHER" id="PTHR43228:SF1">
    <property type="entry name" value="TWO-COMPONENT RESPONSE REGULATOR ARR22"/>
    <property type="match status" value="1"/>
</dbReference>
<dbReference type="AlphaFoldDB" id="D5EQB1"/>
<evidence type="ECO:0000313" key="4">
    <source>
        <dbReference type="Proteomes" id="UP000000925"/>
    </source>
</evidence>
<dbReference type="InterPro" id="IPR052048">
    <property type="entry name" value="ST_Response_Regulator"/>
</dbReference>
<dbReference type="PANTHER" id="PTHR43228">
    <property type="entry name" value="TWO-COMPONENT RESPONSE REGULATOR"/>
    <property type="match status" value="1"/>
</dbReference>
<dbReference type="GO" id="GO:0000160">
    <property type="term" value="P:phosphorelay signal transduction system"/>
    <property type="evidence" value="ECO:0007669"/>
    <property type="project" value="InterPro"/>
</dbReference>
<dbReference type="SUPFAM" id="SSF52172">
    <property type="entry name" value="CheY-like"/>
    <property type="match status" value="1"/>
</dbReference>
<dbReference type="STRING" id="583355.Caka_0856"/>
<dbReference type="SMART" id="SM00448">
    <property type="entry name" value="REC"/>
    <property type="match status" value="1"/>
</dbReference>
<dbReference type="HOGENOM" id="CLU_000445_69_15_0"/>
<evidence type="ECO:0000259" key="2">
    <source>
        <dbReference type="PROSITE" id="PS50110"/>
    </source>
</evidence>
<dbReference type="EMBL" id="CP001998">
    <property type="protein sequence ID" value="ADE53879.1"/>
    <property type="molecule type" value="Genomic_DNA"/>
</dbReference>
<feature type="domain" description="Response regulatory" evidence="2">
    <location>
        <begin position="6"/>
        <end position="121"/>
    </location>
</feature>
<dbReference type="KEGG" id="caa:Caka_0856"/>
<keyword evidence="1" id="KW-0597">Phosphoprotein</keyword>
<organism evidence="3 4">
    <name type="scientific">Coraliomargarita akajimensis (strain DSM 45221 / IAM 15411 / JCM 23193 / KCTC 12865 / 04OKA010-24)</name>
    <dbReference type="NCBI Taxonomy" id="583355"/>
    <lineage>
        <taxon>Bacteria</taxon>
        <taxon>Pseudomonadati</taxon>
        <taxon>Verrucomicrobiota</taxon>
        <taxon>Opitutia</taxon>
        <taxon>Puniceicoccales</taxon>
        <taxon>Coraliomargaritaceae</taxon>
        <taxon>Coraliomargarita</taxon>
    </lineage>
</organism>
<sequence>MSRPESALIVDDEPHLRIYLKLVLKQLGFTRFTEASNGQEAVDFYKERRPQLVLMDVNMPVKEGMEALKEIIDFDPDAVVVMASSVASRSAVEASVEIGASYYIRKDTPKEEILEILHRVITDIWGE</sequence>
<dbReference type="InterPro" id="IPR001789">
    <property type="entry name" value="Sig_transdc_resp-reg_receiver"/>
</dbReference>
<dbReference type="RefSeq" id="WP_013042603.1">
    <property type="nucleotide sequence ID" value="NC_014008.1"/>
</dbReference>
<accession>D5EQB1</accession>
<dbReference type="Gene3D" id="3.40.50.2300">
    <property type="match status" value="1"/>
</dbReference>
<dbReference type="InterPro" id="IPR011006">
    <property type="entry name" value="CheY-like_superfamily"/>
</dbReference>
<reference evidence="3 4" key="1">
    <citation type="journal article" date="2010" name="Stand. Genomic Sci.">
        <title>Complete genome sequence of Coraliomargarita akajimensis type strain (04OKA010-24).</title>
        <authorList>
            <person name="Mavromatis K."/>
            <person name="Abt B."/>
            <person name="Brambilla E."/>
            <person name="Lapidus A."/>
            <person name="Copeland A."/>
            <person name="Deshpande S."/>
            <person name="Nolan M."/>
            <person name="Lucas S."/>
            <person name="Tice H."/>
            <person name="Cheng J.F."/>
            <person name="Han C."/>
            <person name="Detter J.C."/>
            <person name="Woyke T."/>
            <person name="Goodwin L."/>
            <person name="Pitluck S."/>
            <person name="Held B."/>
            <person name="Brettin T."/>
            <person name="Tapia R."/>
            <person name="Ivanova N."/>
            <person name="Mikhailova N."/>
            <person name="Pati A."/>
            <person name="Liolios K."/>
            <person name="Chen A."/>
            <person name="Palaniappan K."/>
            <person name="Land M."/>
            <person name="Hauser L."/>
            <person name="Chang Y.J."/>
            <person name="Jeffries C.D."/>
            <person name="Rohde M."/>
            <person name="Goker M."/>
            <person name="Bristow J."/>
            <person name="Eisen J.A."/>
            <person name="Markowitz V."/>
            <person name="Hugenholtz P."/>
            <person name="Klenk H.P."/>
            <person name="Kyrpides N.C."/>
        </authorList>
    </citation>
    <scope>NUCLEOTIDE SEQUENCE [LARGE SCALE GENOMIC DNA]</scope>
    <source>
        <strain evidence="4">DSM 45221 / IAM 15411 / JCM 23193 / KCTC 12865</strain>
    </source>
</reference>
<dbReference type="Pfam" id="PF00072">
    <property type="entry name" value="Response_reg"/>
    <property type="match status" value="1"/>
</dbReference>
<dbReference type="eggNOG" id="COG2197">
    <property type="taxonomic scope" value="Bacteria"/>
</dbReference>
<feature type="modified residue" description="4-aspartylphosphate" evidence="1">
    <location>
        <position position="56"/>
    </location>
</feature>
<proteinExistence type="predicted"/>
<name>D5EQB1_CORAD</name>
<protein>
    <submittedName>
        <fullName evidence="3">Response regulator receiver protein</fullName>
    </submittedName>
</protein>
<dbReference type="Proteomes" id="UP000000925">
    <property type="component" value="Chromosome"/>
</dbReference>
<keyword evidence="4" id="KW-1185">Reference proteome</keyword>
<evidence type="ECO:0000313" key="3">
    <source>
        <dbReference type="EMBL" id="ADE53879.1"/>
    </source>
</evidence>
<evidence type="ECO:0000256" key="1">
    <source>
        <dbReference type="PROSITE-ProRule" id="PRU00169"/>
    </source>
</evidence>